<dbReference type="Pfam" id="PF01872">
    <property type="entry name" value="RibD_C"/>
    <property type="match status" value="1"/>
</dbReference>
<organism evidence="2 3">
    <name type="scientific">Nonomuraea endophytica</name>
    <dbReference type="NCBI Taxonomy" id="714136"/>
    <lineage>
        <taxon>Bacteria</taxon>
        <taxon>Bacillati</taxon>
        <taxon>Actinomycetota</taxon>
        <taxon>Actinomycetes</taxon>
        <taxon>Streptosporangiales</taxon>
        <taxon>Streptosporangiaceae</taxon>
        <taxon>Nonomuraea</taxon>
    </lineage>
</organism>
<dbReference type="Proteomes" id="UP000568380">
    <property type="component" value="Unassembled WGS sequence"/>
</dbReference>
<accession>A0A7W8EJ18</accession>
<reference evidence="2 3" key="1">
    <citation type="submission" date="2020-08" db="EMBL/GenBank/DDBJ databases">
        <title>Genomic Encyclopedia of Type Strains, Phase IV (KMG-IV): sequencing the most valuable type-strain genomes for metagenomic binning, comparative biology and taxonomic classification.</title>
        <authorList>
            <person name="Goeker M."/>
        </authorList>
    </citation>
    <scope>NUCLEOTIDE SEQUENCE [LARGE SCALE GENOMIC DNA]</scope>
    <source>
        <strain evidence="2 3">DSM 45385</strain>
    </source>
</reference>
<proteinExistence type="predicted"/>
<evidence type="ECO:0000313" key="2">
    <source>
        <dbReference type="EMBL" id="MBB5082645.1"/>
    </source>
</evidence>
<dbReference type="PANTHER" id="PTHR38011:SF11">
    <property type="entry name" value="2,5-DIAMINO-6-RIBOSYLAMINO-4(3H)-PYRIMIDINONE 5'-PHOSPHATE REDUCTASE"/>
    <property type="match status" value="1"/>
</dbReference>
<dbReference type="InterPro" id="IPR050765">
    <property type="entry name" value="Riboflavin_Biosynth_HTPR"/>
</dbReference>
<dbReference type="SUPFAM" id="SSF53597">
    <property type="entry name" value="Dihydrofolate reductase-like"/>
    <property type="match status" value="1"/>
</dbReference>
<dbReference type="Gene3D" id="3.40.430.10">
    <property type="entry name" value="Dihydrofolate Reductase, subunit A"/>
    <property type="match status" value="1"/>
</dbReference>
<sequence>MGFKSCVFIGVSVDGFIARLDGDLQWLISRGEATGEYGYDDFIADIDTIVMGRGTYEAGLGFGEENWPYTGLNVVVLSTGLQSDDPRITIYRSLDEVVEGLNARGVKSAYIDGGQVIQSFLRAGLIDEMTISAVPVLIGTGIPLFGPLEADISLRHLSTRTLEAGMVQTKYAVERG</sequence>
<dbReference type="GO" id="GO:0008703">
    <property type="term" value="F:5-amino-6-(5-phosphoribosylamino)uracil reductase activity"/>
    <property type="evidence" value="ECO:0007669"/>
    <property type="project" value="InterPro"/>
</dbReference>
<dbReference type="PANTHER" id="PTHR38011">
    <property type="entry name" value="DIHYDROFOLATE REDUCTASE FAMILY PROTEIN (AFU_ORTHOLOGUE AFUA_8G06820)"/>
    <property type="match status" value="1"/>
</dbReference>
<dbReference type="EMBL" id="JACHIN010000014">
    <property type="protein sequence ID" value="MBB5082645.1"/>
    <property type="molecule type" value="Genomic_DNA"/>
</dbReference>
<dbReference type="InterPro" id="IPR024072">
    <property type="entry name" value="DHFR-like_dom_sf"/>
</dbReference>
<gene>
    <name evidence="2" type="ORF">HNR40_008141</name>
</gene>
<dbReference type="GO" id="GO:0009231">
    <property type="term" value="P:riboflavin biosynthetic process"/>
    <property type="evidence" value="ECO:0007669"/>
    <property type="project" value="InterPro"/>
</dbReference>
<evidence type="ECO:0000259" key="1">
    <source>
        <dbReference type="Pfam" id="PF01872"/>
    </source>
</evidence>
<feature type="domain" description="Bacterial bifunctional deaminase-reductase C-terminal" evidence="1">
    <location>
        <begin position="8"/>
        <end position="167"/>
    </location>
</feature>
<protein>
    <submittedName>
        <fullName evidence="2">Dihydrofolate reductase</fullName>
    </submittedName>
</protein>
<dbReference type="RefSeq" id="WP_184971064.1">
    <property type="nucleotide sequence ID" value="NZ_JACHIN010000014.1"/>
</dbReference>
<evidence type="ECO:0000313" key="3">
    <source>
        <dbReference type="Proteomes" id="UP000568380"/>
    </source>
</evidence>
<name>A0A7W8EJ18_9ACTN</name>
<comment type="caution">
    <text evidence="2">The sequence shown here is derived from an EMBL/GenBank/DDBJ whole genome shotgun (WGS) entry which is preliminary data.</text>
</comment>
<dbReference type="InterPro" id="IPR002734">
    <property type="entry name" value="RibDG_C"/>
</dbReference>
<dbReference type="AlphaFoldDB" id="A0A7W8EJ18"/>
<keyword evidence="3" id="KW-1185">Reference proteome</keyword>